<comment type="caution">
    <text evidence="2">The sequence shown here is derived from an EMBL/GenBank/DDBJ whole genome shotgun (WGS) entry which is preliminary data.</text>
</comment>
<keyword evidence="3" id="KW-1185">Reference proteome</keyword>
<dbReference type="PANTHER" id="PTHR34218:SF3">
    <property type="entry name" value="ACYL-HOMOSERINE LACTONE ACYLASE PVDQ"/>
    <property type="match status" value="1"/>
</dbReference>
<dbReference type="InterPro" id="IPR002692">
    <property type="entry name" value="S45"/>
</dbReference>
<sequence>MIGPEGTPQSARTRVGVAQIRERLATDSRIDRDAVKAMLFADRNGMADLLRDDLVARCRATPLVAGADGKPVDLAKACTILAAWDGRDHSSSVGAFLFRRWLERLSFAPSFWRVPFDPAQPLATPRGIAVTDTEALPALAATVAAITAEGLAIDAPLGAVQYVERGGERIAVPGGPTPFTYNVMDMSAVPGRGYVDPVLSGATYVAVIGFEGGQMRADAILASGQSSDPASPLHIDGVRRFSTGNWRRLPFTPAEVEAQAVGPAIELNR</sequence>
<dbReference type="InterPro" id="IPR043147">
    <property type="entry name" value="Penicillin_amidase_A-knob"/>
</dbReference>
<dbReference type="AlphaFoldDB" id="A0A501XIX8"/>
<dbReference type="OrthoDB" id="9760084at2"/>
<dbReference type="Proteomes" id="UP000319897">
    <property type="component" value="Unassembled WGS sequence"/>
</dbReference>
<dbReference type="Pfam" id="PF01804">
    <property type="entry name" value="Penicil_amidase"/>
    <property type="match status" value="1"/>
</dbReference>
<accession>A0A501XIX8</accession>
<dbReference type="SUPFAM" id="SSF56235">
    <property type="entry name" value="N-terminal nucleophile aminohydrolases (Ntn hydrolases)"/>
    <property type="match status" value="1"/>
</dbReference>
<organism evidence="2 3">
    <name type="scientific">Sandaracinobacter neustonicus</name>
    <dbReference type="NCBI Taxonomy" id="1715348"/>
    <lineage>
        <taxon>Bacteria</taxon>
        <taxon>Pseudomonadati</taxon>
        <taxon>Pseudomonadota</taxon>
        <taxon>Alphaproteobacteria</taxon>
        <taxon>Sphingomonadales</taxon>
        <taxon>Sphingosinicellaceae</taxon>
        <taxon>Sandaracinobacter</taxon>
    </lineage>
</organism>
<reference evidence="2 3" key="1">
    <citation type="submission" date="2019-06" db="EMBL/GenBank/DDBJ databases">
        <authorList>
            <person name="Lee I."/>
            <person name="Jang G.I."/>
            <person name="Hwang C.Y."/>
        </authorList>
    </citation>
    <scope>NUCLEOTIDE SEQUENCE [LARGE SCALE GENOMIC DNA]</scope>
    <source>
        <strain evidence="2 3">PAMC 28131</strain>
    </source>
</reference>
<dbReference type="PANTHER" id="PTHR34218">
    <property type="entry name" value="PEPTIDASE S45 PENICILLIN AMIDASE"/>
    <property type="match status" value="1"/>
</dbReference>
<dbReference type="InterPro" id="IPR029055">
    <property type="entry name" value="Ntn_hydrolases_N"/>
</dbReference>
<gene>
    <name evidence="2" type="ORF">FJQ54_10855</name>
</gene>
<dbReference type="GO" id="GO:0017000">
    <property type="term" value="P:antibiotic biosynthetic process"/>
    <property type="evidence" value="ECO:0007669"/>
    <property type="project" value="InterPro"/>
</dbReference>
<dbReference type="Gene3D" id="1.10.1400.10">
    <property type="match status" value="1"/>
</dbReference>
<evidence type="ECO:0000256" key="1">
    <source>
        <dbReference type="ARBA" id="ARBA00022729"/>
    </source>
</evidence>
<keyword evidence="1" id="KW-0732">Signal</keyword>
<name>A0A501XIX8_9SPHN</name>
<evidence type="ECO:0000313" key="3">
    <source>
        <dbReference type="Proteomes" id="UP000319897"/>
    </source>
</evidence>
<evidence type="ECO:0000313" key="2">
    <source>
        <dbReference type="EMBL" id="TPE60496.1"/>
    </source>
</evidence>
<protein>
    <submittedName>
        <fullName evidence="2">Uncharacterized protein</fullName>
    </submittedName>
</protein>
<dbReference type="EMBL" id="VFSU01000026">
    <property type="protein sequence ID" value="TPE60496.1"/>
    <property type="molecule type" value="Genomic_DNA"/>
</dbReference>
<dbReference type="GO" id="GO:0016787">
    <property type="term" value="F:hydrolase activity"/>
    <property type="evidence" value="ECO:0007669"/>
    <property type="project" value="InterPro"/>
</dbReference>
<proteinExistence type="predicted"/>
<dbReference type="Gene3D" id="3.60.20.10">
    <property type="entry name" value="Glutamine Phosphoribosylpyrophosphate, subunit 1, domain 1"/>
    <property type="match status" value="1"/>
</dbReference>